<keyword evidence="1" id="KW-0238">DNA-binding</keyword>
<dbReference type="RefSeq" id="WP_139066425.1">
    <property type="nucleotide sequence ID" value="NZ_CP040812.1"/>
</dbReference>
<proteinExistence type="predicted"/>
<dbReference type="GO" id="GO:0003677">
    <property type="term" value="F:DNA binding"/>
    <property type="evidence" value="ECO:0007669"/>
    <property type="project" value="UniProtKB-KW"/>
</dbReference>
<dbReference type="PANTHER" id="PTHR35145">
    <property type="entry name" value="CYTOPLASMIC PROTEIN-RELATED"/>
    <property type="match status" value="1"/>
</dbReference>
<evidence type="ECO:0000313" key="2">
    <source>
        <dbReference type="Proteomes" id="UP000309016"/>
    </source>
</evidence>
<dbReference type="KEGG" id="afla:FHG64_10850"/>
<name>A0A5B7X570_9FLAO</name>
<evidence type="ECO:0000313" key="1">
    <source>
        <dbReference type="EMBL" id="QCY69861.1"/>
    </source>
</evidence>
<dbReference type="PANTHER" id="PTHR35145:SF1">
    <property type="entry name" value="CYTOPLASMIC PROTEIN"/>
    <property type="match status" value="1"/>
</dbReference>
<organism evidence="1 2">
    <name type="scientific">Antarcticibacterium flavum</name>
    <dbReference type="NCBI Taxonomy" id="2058175"/>
    <lineage>
        <taxon>Bacteria</taxon>
        <taxon>Pseudomonadati</taxon>
        <taxon>Bacteroidota</taxon>
        <taxon>Flavobacteriia</taxon>
        <taxon>Flavobacteriales</taxon>
        <taxon>Flavobacteriaceae</taxon>
        <taxon>Antarcticibacterium</taxon>
    </lineage>
</organism>
<accession>A0A5B7X570</accession>
<dbReference type="Proteomes" id="UP000309016">
    <property type="component" value="Chromosome"/>
</dbReference>
<dbReference type="SUPFAM" id="SSF142906">
    <property type="entry name" value="YjbR-like"/>
    <property type="match status" value="1"/>
</dbReference>
<protein>
    <submittedName>
        <fullName evidence="1">MmcQ/YjbR family DNA-binding protein</fullName>
    </submittedName>
</protein>
<dbReference type="InterPro" id="IPR058532">
    <property type="entry name" value="YjbR/MT2646/Rv2570-like"/>
</dbReference>
<dbReference type="EMBL" id="CP040812">
    <property type="protein sequence ID" value="QCY69861.1"/>
    <property type="molecule type" value="Genomic_DNA"/>
</dbReference>
<reference evidence="1 2" key="1">
    <citation type="submission" date="2019-06" db="EMBL/GenBank/DDBJ databases">
        <title>Complete genome sequence of Antarcticibacterium flavum KCTC 52984T from an Antarctic marine sediment.</title>
        <authorList>
            <person name="Lee Y.M."/>
            <person name="Shin S.C."/>
        </authorList>
    </citation>
    <scope>NUCLEOTIDE SEQUENCE [LARGE SCALE GENOMIC DNA]</scope>
    <source>
        <strain evidence="1 2">KCTC 52984</strain>
    </source>
</reference>
<sequence>MDIETIRNYCLKKKGVTEELPFGPDTLVFKVMGKMFATAGLDEVPLRINLKCDPERVPDLRAEYPEHILPGYHMNKKHWNTVLPEGNLPNSLIFGLIDHSYELVVQGLPKKVQAQLNDLEQS</sequence>
<keyword evidence="2" id="KW-1185">Reference proteome</keyword>
<dbReference type="Pfam" id="PF04237">
    <property type="entry name" value="YjbR"/>
    <property type="match status" value="1"/>
</dbReference>
<gene>
    <name evidence="1" type="ORF">FHG64_10850</name>
</gene>
<dbReference type="Gene3D" id="3.90.1150.30">
    <property type="match status" value="1"/>
</dbReference>
<dbReference type="AlphaFoldDB" id="A0A5B7X570"/>
<dbReference type="InterPro" id="IPR038056">
    <property type="entry name" value="YjbR-like_sf"/>
</dbReference>
<dbReference type="InterPro" id="IPR007351">
    <property type="entry name" value="YjbR"/>
</dbReference>
<dbReference type="OrthoDB" id="9789813at2"/>